<keyword evidence="4" id="KW-0564">Palmitate</keyword>
<organism evidence="7 8">
    <name type="scientific">Blautia producta</name>
    <dbReference type="NCBI Taxonomy" id="33035"/>
    <lineage>
        <taxon>Bacteria</taxon>
        <taxon>Bacillati</taxon>
        <taxon>Bacillota</taxon>
        <taxon>Clostridia</taxon>
        <taxon>Lachnospirales</taxon>
        <taxon>Lachnospiraceae</taxon>
        <taxon>Blautia</taxon>
    </lineage>
</organism>
<evidence type="ECO:0000256" key="6">
    <source>
        <dbReference type="SAM" id="SignalP"/>
    </source>
</evidence>
<evidence type="ECO:0000256" key="3">
    <source>
        <dbReference type="ARBA" id="ARBA00023136"/>
    </source>
</evidence>
<gene>
    <name evidence="7" type="primary">msmE_21</name>
    <name evidence="7" type="ORF">PMF13cell1_02857</name>
</gene>
<evidence type="ECO:0000256" key="1">
    <source>
        <dbReference type="ARBA" id="ARBA00022475"/>
    </source>
</evidence>
<evidence type="ECO:0000256" key="5">
    <source>
        <dbReference type="ARBA" id="ARBA00023288"/>
    </source>
</evidence>
<feature type="chain" id="PRO_5038688093" evidence="6">
    <location>
        <begin position="21"/>
        <end position="440"/>
    </location>
</feature>
<name>A0A4P6LXH8_9FIRM</name>
<proteinExistence type="predicted"/>
<reference evidence="7 8" key="1">
    <citation type="submission" date="2019-01" db="EMBL/GenBank/DDBJ databases">
        <title>PMF-metabolizing Aryl O-demethylase.</title>
        <authorList>
            <person name="Kim M."/>
        </authorList>
    </citation>
    <scope>NUCLEOTIDE SEQUENCE [LARGE SCALE GENOMIC DNA]</scope>
    <source>
        <strain evidence="7 8">PMF1</strain>
    </source>
</reference>
<dbReference type="RefSeq" id="WP_130181134.1">
    <property type="nucleotide sequence ID" value="NZ_CP035945.1"/>
</dbReference>
<keyword evidence="3" id="KW-0472">Membrane</keyword>
<protein>
    <submittedName>
        <fullName evidence="7">Multiple sugar-binding protein</fullName>
    </submittedName>
</protein>
<evidence type="ECO:0000256" key="2">
    <source>
        <dbReference type="ARBA" id="ARBA00022729"/>
    </source>
</evidence>
<feature type="signal peptide" evidence="6">
    <location>
        <begin position="1"/>
        <end position="20"/>
    </location>
</feature>
<dbReference type="AlphaFoldDB" id="A0A4P6LXH8"/>
<dbReference type="SUPFAM" id="SSF53850">
    <property type="entry name" value="Periplasmic binding protein-like II"/>
    <property type="match status" value="1"/>
</dbReference>
<keyword evidence="1" id="KW-1003">Cell membrane</keyword>
<dbReference type="InterPro" id="IPR050490">
    <property type="entry name" value="Bact_solute-bd_prot1"/>
</dbReference>
<dbReference type="InterPro" id="IPR006059">
    <property type="entry name" value="SBP"/>
</dbReference>
<evidence type="ECO:0000313" key="7">
    <source>
        <dbReference type="EMBL" id="QBE97301.1"/>
    </source>
</evidence>
<accession>A0A4P6LXH8</accession>
<dbReference type="PROSITE" id="PS51257">
    <property type="entry name" value="PROKAR_LIPOPROTEIN"/>
    <property type="match status" value="1"/>
</dbReference>
<dbReference type="Proteomes" id="UP000289794">
    <property type="component" value="Chromosome"/>
</dbReference>
<dbReference type="Gene3D" id="3.40.190.10">
    <property type="entry name" value="Periplasmic binding protein-like II"/>
    <property type="match status" value="2"/>
</dbReference>
<dbReference type="PANTHER" id="PTHR43649">
    <property type="entry name" value="ARABINOSE-BINDING PROTEIN-RELATED"/>
    <property type="match status" value="1"/>
</dbReference>
<keyword evidence="5" id="KW-0449">Lipoprotein</keyword>
<dbReference type="EMBL" id="CP035945">
    <property type="protein sequence ID" value="QBE97301.1"/>
    <property type="molecule type" value="Genomic_DNA"/>
</dbReference>
<sequence length="440" mass="49308">MKRKILAALLCTTMVIGLGACGNSGDKSKETASSGEEGLSGDLVFAIYDNNLMTIIDEKDMVGKFQEKYPDVNIEVEKMKDDTEYWNSMKMRASANQLPDVMVNKTFTLSRFKEYLLDLSDLEATKNNEYAEGYAVDGKILGLPTLVGGDYVFYWKDQFEEAKIEIPKTWEEYKEAAATLQEHFGAENPDYMAIAMGEKDEWPDYSFMEFMPAAQGGNGQNWNDMAKTDTPFAEGTDVNTAYHKINDLFTSGVFGKDPLGIGQDQAISLFAQKQAGMIVANAGTLQSINTGADSLDDLGTFYLPFRDTEEDPFNYVVQGDNFLGVTTHSKNPELAKAFVEWFMSEDWYETYINCVSDSSTMKTSPKEKEAVLKEADDLEPDLIEVMYDGGGDDFQAIQNEVAFDYKKLGAEMFTDGFDLEQRLSELDEKWTKARSSLNIE</sequence>
<dbReference type="PANTHER" id="PTHR43649:SF33">
    <property type="entry name" value="POLYGALACTURONAN_RHAMNOGALACTURONAN-BINDING PROTEIN YTCQ"/>
    <property type="match status" value="1"/>
</dbReference>
<evidence type="ECO:0000313" key="8">
    <source>
        <dbReference type="Proteomes" id="UP000289794"/>
    </source>
</evidence>
<evidence type="ECO:0000256" key="4">
    <source>
        <dbReference type="ARBA" id="ARBA00023139"/>
    </source>
</evidence>
<dbReference type="KEGG" id="bpro:PMF13cell1_02857"/>
<keyword evidence="2 6" id="KW-0732">Signal</keyword>
<dbReference type="Pfam" id="PF01547">
    <property type="entry name" value="SBP_bac_1"/>
    <property type="match status" value="1"/>
</dbReference>